<protein>
    <submittedName>
        <fullName evidence="1">39973_t:CDS:1</fullName>
    </submittedName>
</protein>
<reference evidence="1 2" key="1">
    <citation type="submission" date="2021-06" db="EMBL/GenBank/DDBJ databases">
        <authorList>
            <person name="Kallberg Y."/>
            <person name="Tangrot J."/>
            <person name="Rosling A."/>
        </authorList>
    </citation>
    <scope>NUCLEOTIDE SEQUENCE [LARGE SCALE GENOMIC DNA]</scope>
    <source>
        <strain evidence="1 2">120-4 pot B 10/14</strain>
    </source>
</reference>
<sequence>LPKNISNYWHQKLIEETNIVYTQTNDLQDVDCFFLEVKHQIDQLLLKAWVIAGIPFEVIKNPFIKDLFKKLKYDPLLHSILLGRLLEDEVA</sequence>
<evidence type="ECO:0000313" key="2">
    <source>
        <dbReference type="Proteomes" id="UP000789901"/>
    </source>
</evidence>
<gene>
    <name evidence="1" type="ORF">GMARGA_LOCUS36833</name>
</gene>
<proteinExistence type="predicted"/>
<name>A0ABN7WYR0_GIGMA</name>
<dbReference type="EMBL" id="CAJVQB010074225">
    <property type="protein sequence ID" value="CAG8843978.1"/>
    <property type="molecule type" value="Genomic_DNA"/>
</dbReference>
<accession>A0ABN7WYR0</accession>
<comment type="caution">
    <text evidence="1">The sequence shown here is derived from an EMBL/GenBank/DDBJ whole genome shotgun (WGS) entry which is preliminary data.</text>
</comment>
<dbReference type="Proteomes" id="UP000789901">
    <property type="component" value="Unassembled WGS sequence"/>
</dbReference>
<organism evidence="1 2">
    <name type="scientific">Gigaspora margarita</name>
    <dbReference type="NCBI Taxonomy" id="4874"/>
    <lineage>
        <taxon>Eukaryota</taxon>
        <taxon>Fungi</taxon>
        <taxon>Fungi incertae sedis</taxon>
        <taxon>Mucoromycota</taxon>
        <taxon>Glomeromycotina</taxon>
        <taxon>Glomeromycetes</taxon>
        <taxon>Diversisporales</taxon>
        <taxon>Gigasporaceae</taxon>
        <taxon>Gigaspora</taxon>
    </lineage>
</organism>
<feature type="non-terminal residue" evidence="1">
    <location>
        <position position="1"/>
    </location>
</feature>
<keyword evidence="2" id="KW-1185">Reference proteome</keyword>
<evidence type="ECO:0000313" key="1">
    <source>
        <dbReference type="EMBL" id="CAG8843978.1"/>
    </source>
</evidence>